<dbReference type="STRING" id="560819.SAMN05428998_11873"/>
<gene>
    <name evidence="2" type="ORF">SAMN05428998_11873</name>
</gene>
<keyword evidence="1" id="KW-0812">Transmembrane</keyword>
<evidence type="ECO:0000256" key="1">
    <source>
        <dbReference type="SAM" id="Phobius"/>
    </source>
</evidence>
<dbReference type="Pfam" id="PF14316">
    <property type="entry name" value="DUF4381"/>
    <property type="match status" value="1"/>
</dbReference>
<accession>A0A1Y6C9L4</accession>
<dbReference type="Proteomes" id="UP000192917">
    <property type="component" value="Unassembled WGS sequence"/>
</dbReference>
<evidence type="ECO:0008006" key="4">
    <source>
        <dbReference type="Google" id="ProtNLM"/>
    </source>
</evidence>
<proteinExistence type="predicted"/>
<dbReference type="EMBL" id="FWZX01000018">
    <property type="protein sequence ID" value="SMF51841.1"/>
    <property type="molecule type" value="Genomic_DNA"/>
</dbReference>
<sequence>MVDVADRLARLHGLRLPALDTGAVLADVAAAFAAGLLLAILVVLLARAFLRPADSPRRRLLADLAGSRTLPREERLLAQARLLRRLAAEIEEGEPVRAEDWPGLLDQRLGTDFFTAGAGARLREALYRRDAALDPESIDRELTRLLRRTRLRP</sequence>
<dbReference type="InterPro" id="IPR025489">
    <property type="entry name" value="DUF4381"/>
</dbReference>
<feature type="transmembrane region" description="Helical" evidence="1">
    <location>
        <begin position="28"/>
        <end position="50"/>
    </location>
</feature>
<organism evidence="2 3">
    <name type="scientific">Tistlia consotensis USBA 355</name>
    <dbReference type="NCBI Taxonomy" id="560819"/>
    <lineage>
        <taxon>Bacteria</taxon>
        <taxon>Pseudomonadati</taxon>
        <taxon>Pseudomonadota</taxon>
        <taxon>Alphaproteobacteria</taxon>
        <taxon>Rhodospirillales</taxon>
        <taxon>Rhodovibrionaceae</taxon>
        <taxon>Tistlia</taxon>
    </lineage>
</organism>
<protein>
    <recommendedName>
        <fullName evidence="4">DUF4381 domain-containing protein</fullName>
    </recommendedName>
</protein>
<reference evidence="2 3" key="1">
    <citation type="submission" date="2017-04" db="EMBL/GenBank/DDBJ databases">
        <authorList>
            <person name="Afonso C.L."/>
            <person name="Miller P.J."/>
            <person name="Scott M.A."/>
            <person name="Spackman E."/>
            <person name="Goraichik I."/>
            <person name="Dimitrov K.M."/>
            <person name="Suarez D.L."/>
            <person name="Swayne D.E."/>
        </authorList>
    </citation>
    <scope>NUCLEOTIDE SEQUENCE [LARGE SCALE GENOMIC DNA]</scope>
    <source>
        <strain evidence="2 3">USBA 355</strain>
    </source>
</reference>
<dbReference type="AlphaFoldDB" id="A0A1Y6C9L4"/>
<keyword evidence="1" id="KW-0472">Membrane</keyword>
<dbReference type="RefSeq" id="WP_085124455.1">
    <property type="nucleotide sequence ID" value="NZ_FWZX01000018.1"/>
</dbReference>
<name>A0A1Y6C9L4_9PROT</name>
<evidence type="ECO:0000313" key="2">
    <source>
        <dbReference type="EMBL" id="SMF51841.1"/>
    </source>
</evidence>
<keyword evidence="1" id="KW-1133">Transmembrane helix</keyword>
<evidence type="ECO:0000313" key="3">
    <source>
        <dbReference type="Proteomes" id="UP000192917"/>
    </source>
</evidence>
<keyword evidence="3" id="KW-1185">Reference proteome</keyword>